<protein>
    <submittedName>
        <fullName evidence="2">Uncharacterized protein</fullName>
    </submittedName>
</protein>
<dbReference type="AlphaFoldDB" id="A0A9Q0XSC0"/>
<keyword evidence="3" id="KW-1185">Reference proteome</keyword>
<gene>
    <name evidence="2" type="ORF">JRQ81_016500</name>
</gene>
<proteinExistence type="predicted"/>
<dbReference type="Proteomes" id="UP001142489">
    <property type="component" value="Unassembled WGS sequence"/>
</dbReference>
<dbReference type="EMBL" id="JAPFRF010000007">
    <property type="protein sequence ID" value="KAJ7326741.1"/>
    <property type="molecule type" value="Genomic_DNA"/>
</dbReference>
<sequence length="156" mass="18002">MYYHLRNCPTRIFMLSQVLLQTEQTDVNRRTWDTHKSVVTSLSQLRKSQPRSIDLKAIKWLPYKRGQKRLLLTFEHAVIPPRLFKKNMYLANLQIFPTRVFSERTSQPLLQRSTALQDCGTCSQSNFGKPQPLIRSRVGPMSSTTSTKGLTESATM</sequence>
<reference evidence="2" key="1">
    <citation type="journal article" date="2023" name="DNA Res.">
        <title>Chromosome-level genome assembly of Phrynocephalus forsythii using third-generation DNA sequencing and Hi-C analysis.</title>
        <authorList>
            <person name="Qi Y."/>
            <person name="Zhao W."/>
            <person name="Zhao Y."/>
            <person name="Niu C."/>
            <person name="Cao S."/>
            <person name="Zhang Y."/>
        </authorList>
    </citation>
    <scope>NUCLEOTIDE SEQUENCE</scope>
    <source>
        <tissue evidence="2">Muscle</tissue>
    </source>
</reference>
<feature type="region of interest" description="Disordered" evidence="1">
    <location>
        <begin position="127"/>
        <end position="156"/>
    </location>
</feature>
<feature type="compositionally biased region" description="Polar residues" evidence="1">
    <location>
        <begin position="141"/>
        <end position="156"/>
    </location>
</feature>
<comment type="caution">
    <text evidence="2">The sequence shown here is derived from an EMBL/GenBank/DDBJ whole genome shotgun (WGS) entry which is preliminary data.</text>
</comment>
<evidence type="ECO:0000256" key="1">
    <source>
        <dbReference type="SAM" id="MobiDB-lite"/>
    </source>
</evidence>
<accession>A0A9Q0XSC0</accession>
<evidence type="ECO:0000313" key="3">
    <source>
        <dbReference type="Proteomes" id="UP001142489"/>
    </source>
</evidence>
<organism evidence="2 3">
    <name type="scientific">Phrynocephalus forsythii</name>
    <dbReference type="NCBI Taxonomy" id="171643"/>
    <lineage>
        <taxon>Eukaryota</taxon>
        <taxon>Metazoa</taxon>
        <taxon>Chordata</taxon>
        <taxon>Craniata</taxon>
        <taxon>Vertebrata</taxon>
        <taxon>Euteleostomi</taxon>
        <taxon>Lepidosauria</taxon>
        <taxon>Squamata</taxon>
        <taxon>Bifurcata</taxon>
        <taxon>Unidentata</taxon>
        <taxon>Episquamata</taxon>
        <taxon>Toxicofera</taxon>
        <taxon>Iguania</taxon>
        <taxon>Acrodonta</taxon>
        <taxon>Agamidae</taxon>
        <taxon>Agaminae</taxon>
        <taxon>Phrynocephalus</taxon>
    </lineage>
</organism>
<name>A0A9Q0XSC0_9SAUR</name>
<evidence type="ECO:0000313" key="2">
    <source>
        <dbReference type="EMBL" id="KAJ7326741.1"/>
    </source>
</evidence>